<dbReference type="Pfam" id="PF02958">
    <property type="entry name" value="EcKL"/>
    <property type="match status" value="1"/>
</dbReference>
<dbReference type="OrthoDB" id="5396515at2759"/>
<keyword evidence="3" id="KW-1185">Reference proteome</keyword>
<dbReference type="Gene3D" id="3.90.1200.10">
    <property type="match status" value="1"/>
</dbReference>
<organism evidence="2 3">
    <name type="scientific">Trichogramma brassicae</name>
    <dbReference type="NCBI Taxonomy" id="86971"/>
    <lineage>
        <taxon>Eukaryota</taxon>
        <taxon>Metazoa</taxon>
        <taxon>Ecdysozoa</taxon>
        <taxon>Arthropoda</taxon>
        <taxon>Hexapoda</taxon>
        <taxon>Insecta</taxon>
        <taxon>Pterygota</taxon>
        <taxon>Neoptera</taxon>
        <taxon>Endopterygota</taxon>
        <taxon>Hymenoptera</taxon>
        <taxon>Apocrita</taxon>
        <taxon>Proctotrupomorpha</taxon>
        <taxon>Chalcidoidea</taxon>
        <taxon>Trichogrammatidae</taxon>
        <taxon>Trichogramma</taxon>
    </lineage>
</organism>
<dbReference type="SMART" id="SM00587">
    <property type="entry name" value="CHK"/>
    <property type="match status" value="1"/>
</dbReference>
<dbReference type="InterPro" id="IPR004119">
    <property type="entry name" value="EcKL"/>
</dbReference>
<dbReference type="SUPFAM" id="SSF56112">
    <property type="entry name" value="Protein kinase-like (PK-like)"/>
    <property type="match status" value="1"/>
</dbReference>
<proteinExistence type="predicted"/>
<dbReference type="InterPro" id="IPR011009">
    <property type="entry name" value="Kinase-like_dom_sf"/>
</dbReference>
<gene>
    <name evidence="2" type="ORF">TBRA_LOCUS10672</name>
</gene>
<dbReference type="InterPro" id="IPR015897">
    <property type="entry name" value="CHK_kinase-like"/>
</dbReference>
<dbReference type="Proteomes" id="UP000479190">
    <property type="component" value="Unassembled WGS sequence"/>
</dbReference>
<feature type="domain" description="CHK kinase-like" evidence="1">
    <location>
        <begin position="139"/>
        <end position="336"/>
    </location>
</feature>
<dbReference type="EMBL" id="CADCXV010000928">
    <property type="protein sequence ID" value="CAB0038905.1"/>
    <property type="molecule type" value="Genomic_DNA"/>
</dbReference>
<name>A0A6H5INX0_9HYME</name>
<evidence type="ECO:0000313" key="2">
    <source>
        <dbReference type="EMBL" id="CAB0038905.1"/>
    </source>
</evidence>
<protein>
    <recommendedName>
        <fullName evidence="1">CHK kinase-like domain-containing protein</fullName>
    </recommendedName>
</protein>
<sequence>MSKDVEALQSVSKYFTEESLRKIVARAENKSEQEVEILSWSFGDASKKGDSYLSTVDRVVIQGKVDGKVVETRIVVKSLPNNIGRRKTYRSAEFFKNEINFYVEIAATYKKFLKSKNQLSVLLLPDCLDYHLDGEEDFIALEDVSPQGFGPSSRQNCPTYNEFVNILKAMARFHAVSFAYKDQNREHFKTLASSLSETYFRDDLYESWYKRFHKRLLEIAQDALEKECSGTKVQKRFNSFAEGQLYKKSVDFCNEWHAETSVINQGDSWAPNFLVRDLPNGQIEVLMLDFQLARSASPILDLSFLMYSCTEKPLRDQHFDNLLKIYHDELSRVVALLGSDPQKVYSWSTFMNEVQEKFVHGMTFALESVVFSMLSSDESFDLDVIKDDKVDIADVWTVQNIKTSENRKRLTDVISHAFEKGYL</sequence>
<dbReference type="PANTHER" id="PTHR11012">
    <property type="entry name" value="PROTEIN KINASE-LIKE DOMAIN-CONTAINING"/>
    <property type="match status" value="1"/>
</dbReference>
<dbReference type="PANTHER" id="PTHR11012:SF57">
    <property type="entry name" value="LD10016P"/>
    <property type="match status" value="1"/>
</dbReference>
<accession>A0A6H5INX0</accession>
<dbReference type="AlphaFoldDB" id="A0A6H5INX0"/>
<evidence type="ECO:0000313" key="3">
    <source>
        <dbReference type="Proteomes" id="UP000479190"/>
    </source>
</evidence>
<reference evidence="2 3" key="1">
    <citation type="submission" date="2020-02" db="EMBL/GenBank/DDBJ databases">
        <authorList>
            <person name="Ferguson B K."/>
        </authorList>
    </citation>
    <scope>NUCLEOTIDE SEQUENCE [LARGE SCALE GENOMIC DNA]</scope>
</reference>
<evidence type="ECO:0000259" key="1">
    <source>
        <dbReference type="SMART" id="SM00587"/>
    </source>
</evidence>